<comment type="caution">
    <text evidence="1">The sequence shown here is derived from an EMBL/GenBank/DDBJ whole genome shotgun (WGS) entry which is preliminary data.</text>
</comment>
<organism evidence="1 2">
    <name type="scientific">Belliella marina</name>
    <dbReference type="NCBI Taxonomy" id="1644146"/>
    <lineage>
        <taxon>Bacteria</taxon>
        <taxon>Pseudomonadati</taxon>
        <taxon>Bacteroidota</taxon>
        <taxon>Cytophagia</taxon>
        <taxon>Cytophagales</taxon>
        <taxon>Cyclobacteriaceae</taxon>
        <taxon>Belliella</taxon>
    </lineage>
</organism>
<proteinExistence type="predicted"/>
<name>A0ABW4VKJ9_9BACT</name>
<keyword evidence="2" id="KW-1185">Reference proteome</keyword>
<sequence length="52" mass="6132">MKNIYKFQFEISLYVRNDQQVASLLKAFGRGLPRRIAGRSLYMDQGIYEDCK</sequence>
<evidence type="ECO:0000313" key="1">
    <source>
        <dbReference type="EMBL" id="MFD2034867.1"/>
    </source>
</evidence>
<accession>A0ABW4VKJ9</accession>
<reference evidence="2" key="1">
    <citation type="journal article" date="2019" name="Int. J. Syst. Evol. Microbiol.">
        <title>The Global Catalogue of Microorganisms (GCM) 10K type strain sequencing project: providing services to taxonomists for standard genome sequencing and annotation.</title>
        <authorList>
            <consortium name="The Broad Institute Genomics Platform"/>
            <consortium name="The Broad Institute Genome Sequencing Center for Infectious Disease"/>
            <person name="Wu L."/>
            <person name="Ma J."/>
        </authorList>
    </citation>
    <scope>NUCLEOTIDE SEQUENCE [LARGE SCALE GENOMIC DNA]</scope>
    <source>
        <strain evidence="2">CGMCC 1.15180</strain>
    </source>
</reference>
<gene>
    <name evidence="1" type="ORF">ACFSKL_08705</name>
</gene>
<protein>
    <submittedName>
        <fullName evidence="1">Uncharacterized protein</fullName>
    </submittedName>
</protein>
<dbReference type="EMBL" id="JBHUHR010000023">
    <property type="protein sequence ID" value="MFD2034867.1"/>
    <property type="molecule type" value="Genomic_DNA"/>
</dbReference>
<dbReference type="Proteomes" id="UP001597361">
    <property type="component" value="Unassembled WGS sequence"/>
</dbReference>
<evidence type="ECO:0000313" key="2">
    <source>
        <dbReference type="Proteomes" id="UP001597361"/>
    </source>
</evidence>